<dbReference type="AlphaFoldDB" id="A0A5K7XFV3"/>
<evidence type="ECO:0000313" key="2">
    <source>
        <dbReference type="Proteomes" id="UP000326837"/>
    </source>
</evidence>
<organism evidence="1 2">
    <name type="scientific">Lacipirellula parvula</name>
    <dbReference type="NCBI Taxonomy" id="2650471"/>
    <lineage>
        <taxon>Bacteria</taxon>
        <taxon>Pseudomonadati</taxon>
        <taxon>Planctomycetota</taxon>
        <taxon>Planctomycetia</taxon>
        <taxon>Pirellulales</taxon>
        <taxon>Lacipirellulaceae</taxon>
        <taxon>Lacipirellula</taxon>
    </lineage>
</organism>
<keyword evidence="2" id="KW-1185">Reference proteome</keyword>
<proteinExistence type="predicted"/>
<evidence type="ECO:0000313" key="1">
    <source>
        <dbReference type="EMBL" id="BBO33226.1"/>
    </source>
</evidence>
<gene>
    <name evidence="1" type="ORF">PLANPX_2838</name>
</gene>
<sequence>MLHTLRASRQTDWNEVFPSHVTAAWMGNSPTIGDKHYNRTLDVHFEAATDPLHNPLQTVAATACQRAST</sequence>
<dbReference type="Proteomes" id="UP000326837">
    <property type="component" value="Chromosome"/>
</dbReference>
<reference evidence="2" key="1">
    <citation type="submission" date="2019-10" db="EMBL/GenBank/DDBJ databases">
        <title>Lacipirellula parvula gen. nov., sp. nov., representing a lineage of planctomycetes widespread in freshwater anoxic habitats, and description of the family Lacipirellulaceae.</title>
        <authorList>
            <person name="Dedysh S.N."/>
            <person name="Kulichevskaya I.S."/>
            <person name="Beletsky A.V."/>
            <person name="Rakitin A.L."/>
            <person name="Mardanov A.V."/>
            <person name="Ivanova A.A."/>
            <person name="Saltykova V.X."/>
            <person name="Rijpstra W.I.C."/>
            <person name="Sinninghe Damste J.S."/>
            <person name="Ravin N.V."/>
        </authorList>
    </citation>
    <scope>NUCLEOTIDE SEQUENCE [LARGE SCALE GENOMIC DNA]</scope>
    <source>
        <strain evidence="2">PX69</strain>
    </source>
</reference>
<dbReference type="EMBL" id="AP021861">
    <property type="protein sequence ID" value="BBO33226.1"/>
    <property type="molecule type" value="Genomic_DNA"/>
</dbReference>
<dbReference type="KEGG" id="lpav:PLANPX_2838"/>
<name>A0A5K7XFV3_9BACT</name>
<accession>A0A5K7XFV3</accession>
<protein>
    <submittedName>
        <fullName evidence="1">Uncharacterized protein</fullName>
    </submittedName>
</protein>